<evidence type="ECO:0000313" key="1">
    <source>
        <dbReference type="EMBL" id="TFK70734.1"/>
    </source>
</evidence>
<name>A0ACD3AYH0_9AGAR</name>
<protein>
    <submittedName>
        <fullName evidence="1">Uncharacterized protein</fullName>
    </submittedName>
</protein>
<reference evidence="1 2" key="1">
    <citation type="journal article" date="2019" name="Nat. Ecol. Evol.">
        <title>Megaphylogeny resolves global patterns of mushroom evolution.</title>
        <authorList>
            <person name="Varga T."/>
            <person name="Krizsan K."/>
            <person name="Foldi C."/>
            <person name="Dima B."/>
            <person name="Sanchez-Garcia M."/>
            <person name="Sanchez-Ramirez S."/>
            <person name="Szollosi G.J."/>
            <person name="Szarkandi J.G."/>
            <person name="Papp V."/>
            <person name="Albert L."/>
            <person name="Andreopoulos W."/>
            <person name="Angelini C."/>
            <person name="Antonin V."/>
            <person name="Barry K.W."/>
            <person name="Bougher N.L."/>
            <person name="Buchanan P."/>
            <person name="Buyck B."/>
            <person name="Bense V."/>
            <person name="Catcheside P."/>
            <person name="Chovatia M."/>
            <person name="Cooper J."/>
            <person name="Damon W."/>
            <person name="Desjardin D."/>
            <person name="Finy P."/>
            <person name="Geml J."/>
            <person name="Haridas S."/>
            <person name="Hughes K."/>
            <person name="Justo A."/>
            <person name="Karasinski D."/>
            <person name="Kautmanova I."/>
            <person name="Kiss B."/>
            <person name="Kocsube S."/>
            <person name="Kotiranta H."/>
            <person name="LaButti K.M."/>
            <person name="Lechner B.E."/>
            <person name="Liimatainen K."/>
            <person name="Lipzen A."/>
            <person name="Lukacs Z."/>
            <person name="Mihaltcheva S."/>
            <person name="Morgado L.N."/>
            <person name="Niskanen T."/>
            <person name="Noordeloos M.E."/>
            <person name="Ohm R.A."/>
            <person name="Ortiz-Santana B."/>
            <person name="Ovrebo C."/>
            <person name="Racz N."/>
            <person name="Riley R."/>
            <person name="Savchenko A."/>
            <person name="Shiryaev A."/>
            <person name="Soop K."/>
            <person name="Spirin V."/>
            <person name="Szebenyi C."/>
            <person name="Tomsovsky M."/>
            <person name="Tulloss R.E."/>
            <person name="Uehling J."/>
            <person name="Grigoriev I.V."/>
            <person name="Vagvolgyi C."/>
            <person name="Papp T."/>
            <person name="Martin F.M."/>
            <person name="Miettinen O."/>
            <person name="Hibbett D.S."/>
            <person name="Nagy L.G."/>
        </authorList>
    </citation>
    <scope>NUCLEOTIDE SEQUENCE [LARGE SCALE GENOMIC DNA]</scope>
    <source>
        <strain evidence="1 2">NL-1719</strain>
    </source>
</reference>
<sequence length="77" mass="8745">MTSIILDLKLFSALFSQVTFYSTPPEVLCVDSRTGTSSSPHYSAQRNTRFPCCATTSFYKNRFSSMVTFGPPFLRFR</sequence>
<evidence type="ECO:0000313" key="2">
    <source>
        <dbReference type="Proteomes" id="UP000308600"/>
    </source>
</evidence>
<gene>
    <name evidence="1" type="ORF">BDN72DRAFT_521749</name>
</gene>
<dbReference type="EMBL" id="ML208308">
    <property type="protein sequence ID" value="TFK70734.1"/>
    <property type="molecule type" value="Genomic_DNA"/>
</dbReference>
<keyword evidence="2" id="KW-1185">Reference proteome</keyword>
<organism evidence="1 2">
    <name type="scientific">Pluteus cervinus</name>
    <dbReference type="NCBI Taxonomy" id="181527"/>
    <lineage>
        <taxon>Eukaryota</taxon>
        <taxon>Fungi</taxon>
        <taxon>Dikarya</taxon>
        <taxon>Basidiomycota</taxon>
        <taxon>Agaricomycotina</taxon>
        <taxon>Agaricomycetes</taxon>
        <taxon>Agaricomycetidae</taxon>
        <taxon>Agaricales</taxon>
        <taxon>Pluteineae</taxon>
        <taxon>Pluteaceae</taxon>
        <taxon>Pluteus</taxon>
    </lineage>
</organism>
<proteinExistence type="predicted"/>
<accession>A0ACD3AYH0</accession>
<dbReference type="Proteomes" id="UP000308600">
    <property type="component" value="Unassembled WGS sequence"/>
</dbReference>